<feature type="region of interest" description="Disordered" evidence="1">
    <location>
        <begin position="18"/>
        <end position="53"/>
    </location>
</feature>
<dbReference type="Proteomes" id="UP000183339">
    <property type="component" value="Unassembled WGS sequence"/>
</dbReference>
<evidence type="ECO:0000313" key="2">
    <source>
        <dbReference type="EMBL" id="SES86500.1"/>
    </source>
</evidence>
<gene>
    <name evidence="2" type="ORF">SAMN05216412_10218</name>
</gene>
<evidence type="ECO:0000256" key="1">
    <source>
        <dbReference type="SAM" id="MobiDB-lite"/>
    </source>
</evidence>
<feature type="compositionally biased region" description="Basic and acidic residues" evidence="1">
    <location>
        <begin position="18"/>
        <end position="35"/>
    </location>
</feature>
<proteinExistence type="predicted"/>
<reference evidence="2 3" key="1">
    <citation type="submission" date="2016-10" db="EMBL/GenBank/DDBJ databases">
        <authorList>
            <person name="de Groot N.N."/>
        </authorList>
    </citation>
    <scope>NUCLEOTIDE SEQUENCE [LARGE SCALE GENOMIC DNA]</scope>
    <source>
        <strain evidence="2 3">Nl7</strain>
    </source>
</reference>
<sequence>MALGIAGIPSEQYGVIDKAERVPSRKPKPYEEKTARSSISCLQRVGRNDGLEQ</sequence>
<name>A0A1H9ZYK4_9PROT</name>
<dbReference type="EMBL" id="FOHI01000002">
    <property type="protein sequence ID" value="SES86500.1"/>
    <property type="molecule type" value="Genomic_DNA"/>
</dbReference>
<protein>
    <submittedName>
        <fullName evidence="2">Uncharacterized protein</fullName>
    </submittedName>
</protein>
<accession>A0A1H9ZYK4</accession>
<dbReference type="AlphaFoldDB" id="A0A1H9ZYK4"/>
<evidence type="ECO:0000313" key="3">
    <source>
        <dbReference type="Proteomes" id="UP000183339"/>
    </source>
</evidence>
<organism evidence="2 3">
    <name type="scientific">Nitrosospira multiformis</name>
    <dbReference type="NCBI Taxonomy" id="1231"/>
    <lineage>
        <taxon>Bacteria</taxon>
        <taxon>Pseudomonadati</taxon>
        <taxon>Pseudomonadota</taxon>
        <taxon>Betaproteobacteria</taxon>
        <taxon>Nitrosomonadales</taxon>
        <taxon>Nitrosomonadaceae</taxon>
        <taxon>Nitrosospira</taxon>
    </lineage>
</organism>